<keyword evidence="2" id="KW-1185">Reference proteome</keyword>
<accession>A0A517QJ27</accession>
<name>A0A517QJ27_9PLAN</name>
<dbReference type="Proteomes" id="UP000315724">
    <property type="component" value="Chromosome"/>
</dbReference>
<proteinExistence type="predicted"/>
<dbReference type="KEGG" id="tpol:Mal48_08860"/>
<dbReference type="EMBL" id="CP036267">
    <property type="protein sequence ID" value="QDT31651.1"/>
    <property type="molecule type" value="Genomic_DNA"/>
</dbReference>
<gene>
    <name evidence="1" type="ORF">Mal48_08860</name>
</gene>
<dbReference type="AlphaFoldDB" id="A0A517QJ27"/>
<protein>
    <submittedName>
        <fullName evidence="1">Uncharacterized protein</fullName>
    </submittedName>
</protein>
<organism evidence="1 2">
    <name type="scientific">Thalassoglobus polymorphus</name>
    <dbReference type="NCBI Taxonomy" id="2527994"/>
    <lineage>
        <taxon>Bacteria</taxon>
        <taxon>Pseudomonadati</taxon>
        <taxon>Planctomycetota</taxon>
        <taxon>Planctomycetia</taxon>
        <taxon>Planctomycetales</taxon>
        <taxon>Planctomycetaceae</taxon>
        <taxon>Thalassoglobus</taxon>
    </lineage>
</organism>
<reference evidence="1 2" key="1">
    <citation type="submission" date="2019-02" db="EMBL/GenBank/DDBJ databases">
        <title>Deep-cultivation of Planctomycetes and their phenomic and genomic characterization uncovers novel biology.</title>
        <authorList>
            <person name="Wiegand S."/>
            <person name="Jogler M."/>
            <person name="Boedeker C."/>
            <person name="Pinto D."/>
            <person name="Vollmers J."/>
            <person name="Rivas-Marin E."/>
            <person name="Kohn T."/>
            <person name="Peeters S.H."/>
            <person name="Heuer A."/>
            <person name="Rast P."/>
            <person name="Oberbeckmann S."/>
            <person name="Bunk B."/>
            <person name="Jeske O."/>
            <person name="Meyerdierks A."/>
            <person name="Storesund J.E."/>
            <person name="Kallscheuer N."/>
            <person name="Luecker S."/>
            <person name="Lage O.M."/>
            <person name="Pohl T."/>
            <person name="Merkel B.J."/>
            <person name="Hornburger P."/>
            <person name="Mueller R.-W."/>
            <person name="Bruemmer F."/>
            <person name="Labrenz M."/>
            <person name="Spormann A.M."/>
            <person name="Op den Camp H."/>
            <person name="Overmann J."/>
            <person name="Amann R."/>
            <person name="Jetten M.S.M."/>
            <person name="Mascher T."/>
            <person name="Medema M.H."/>
            <person name="Devos D.P."/>
            <person name="Kaster A.-K."/>
            <person name="Ovreas L."/>
            <person name="Rohde M."/>
            <person name="Galperin M.Y."/>
            <person name="Jogler C."/>
        </authorList>
    </citation>
    <scope>NUCLEOTIDE SEQUENCE [LARGE SCALE GENOMIC DNA]</scope>
    <source>
        <strain evidence="1 2">Mal48</strain>
    </source>
</reference>
<evidence type="ECO:0000313" key="1">
    <source>
        <dbReference type="EMBL" id="QDT31651.1"/>
    </source>
</evidence>
<evidence type="ECO:0000313" key="2">
    <source>
        <dbReference type="Proteomes" id="UP000315724"/>
    </source>
</evidence>
<sequence>MRSVWSRSTSAEVVAVSYETSLEPGCPNMAKTLCDLQKKLKKDPEGYACYVVNPTHICKKCKRVANKKKRLCKPAKLDPPSASD</sequence>